<organism evidence="1 2">
    <name type="scientific">Pseudoalteromonas phage H101</name>
    <dbReference type="NCBI Taxonomy" id="1654919"/>
    <lineage>
        <taxon>Viruses</taxon>
        <taxon>Duplodnaviria</taxon>
        <taxon>Heunggongvirae</taxon>
        <taxon>Uroviricota</taxon>
        <taxon>Caudoviricetes</taxon>
        <taxon>Shandongvirus</taxon>
        <taxon>Shandongvirus H101</taxon>
    </lineage>
</organism>
<name>A0A0H4IT28_9CAUD</name>
<keyword evidence="2" id="KW-1185">Reference proteome</keyword>
<proteinExistence type="predicted"/>
<dbReference type="RefSeq" id="YP_009225569.1">
    <property type="nucleotide sequence ID" value="NC_029094.1"/>
</dbReference>
<evidence type="ECO:0000313" key="2">
    <source>
        <dbReference type="Proteomes" id="UP000202763"/>
    </source>
</evidence>
<sequence>MYVITQENKLVEIKGSFEEQLKTLNIKAVLLTNPQDPLNRFSNQILSWCGQKRPKDDYESILQSAQALQHEQ</sequence>
<dbReference type="Proteomes" id="UP000202763">
    <property type="component" value="Segment"/>
</dbReference>
<dbReference type="EMBL" id="KR534323">
    <property type="protein sequence ID" value="AKO61036.1"/>
    <property type="molecule type" value="Genomic_DNA"/>
</dbReference>
<reference evidence="1 2" key="1">
    <citation type="submission" date="2015-05" db="EMBL/GenBank/DDBJ databases">
        <authorList>
            <person name="Wang D.B."/>
            <person name="Wang M."/>
        </authorList>
    </citation>
    <scope>NUCLEOTIDE SEQUENCE [LARGE SCALE GENOMIC DNA]</scope>
</reference>
<evidence type="ECO:0000313" key="1">
    <source>
        <dbReference type="EMBL" id="AKO61036.1"/>
    </source>
</evidence>
<dbReference type="GeneID" id="26796630"/>
<dbReference type="KEGG" id="vg:26796630"/>
<accession>A0A0H4IT28</accession>
<protein>
    <submittedName>
        <fullName evidence="1">Uncharacterized protein</fullName>
    </submittedName>
</protein>